<evidence type="ECO:0000256" key="6">
    <source>
        <dbReference type="ARBA" id="ARBA00022842"/>
    </source>
</evidence>
<comment type="cofactor">
    <cofactor evidence="1">
        <name>Mg(2+)</name>
        <dbReference type="ChEBI" id="CHEBI:18420"/>
    </cofactor>
</comment>
<reference evidence="10" key="1">
    <citation type="journal article" date="2021" name="Proc. Natl. Acad. Sci. U.S.A.">
        <title>A Catalog of Tens of Thousands of Viruses from Human Metagenomes Reveals Hidden Associations with Chronic Diseases.</title>
        <authorList>
            <person name="Tisza M.J."/>
            <person name="Buck C.B."/>
        </authorList>
    </citation>
    <scope>NUCLEOTIDE SEQUENCE</scope>
    <source>
        <strain evidence="10">Ct4be24</strain>
    </source>
</reference>
<dbReference type="GO" id="GO:0046872">
    <property type="term" value="F:metal ion binding"/>
    <property type="evidence" value="ECO:0007669"/>
    <property type="project" value="UniProtKB-KW"/>
</dbReference>
<dbReference type="GO" id="GO:0016779">
    <property type="term" value="F:nucleotidyltransferase activity"/>
    <property type="evidence" value="ECO:0007669"/>
    <property type="project" value="UniProtKB-KW"/>
</dbReference>
<dbReference type="GO" id="GO:0008033">
    <property type="term" value="P:tRNA processing"/>
    <property type="evidence" value="ECO:0007669"/>
    <property type="project" value="UniProtKB-KW"/>
</dbReference>
<dbReference type="Pfam" id="PF13735">
    <property type="entry name" value="tRNA_NucTran2_2"/>
    <property type="match status" value="1"/>
</dbReference>
<dbReference type="EMBL" id="BK015714">
    <property type="protein sequence ID" value="DAE21614.1"/>
    <property type="molecule type" value="Genomic_DNA"/>
</dbReference>
<keyword evidence="2" id="KW-0808">Transferase</keyword>
<dbReference type="Gene3D" id="1.10.246.80">
    <property type="match status" value="1"/>
</dbReference>
<feature type="domain" description="Poly A polymerase head" evidence="8">
    <location>
        <begin position="26"/>
        <end position="148"/>
    </location>
</feature>
<dbReference type="CDD" id="cd05398">
    <property type="entry name" value="NT_ClassII-CCAase"/>
    <property type="match status" value="1"/>
</dbReference>
<dbReference type="InterPro" id="IPR043519">
    <property type="entry name" value="NT_sf"/>
</dbReference>
<dbReference type="SUPFAM" id="SSF81301">
    <property type="entry name" value="Nucleotidyltransferase"/>
    <property type="match status" value="1"/>
</dbReference>
<dbReference type="Gene3D" id="3.30.460.10">
    <property type="entry name" value="Beta Polymerase, domain 2"/>
    <property type="match status" value="1"/>
</dbReference>
<dbReference type="Gene3D" id="1.10.3090.10">
    <property type="entry name" value="cca-adding enzyme, domain 2"/>
    <property type="match status" value="1"/>
</dbReference>
<dbReference type="CDD" id="cd00077">
    <property type="entry name" value="HDc"/>
    <property type="match status" value="1"/>
</dbReference>
<protein>
    <submittedName>
        <fullName evidence="10">Nucleotidyltransferase</fullName>
    </submittedName>
</protein>
<dbReference type="PANTHER" id="PTHR46173">
    <property type="entry name" value="CCA TRNA NUCLEOTIDYLTRANSFERASE 1, MITOCHONDRIAL"/>
    <property type="match status" value="1"/>
</dbReference>
<dbReference type="Pfam" id="PF01743">
    <property type="entry name" value="PolyA_pol"/>
    <property type="match status" value="1"/>
</dbReference>
<dbReference type="GO" id="GO:0000049">
    <property type="term" value="F:tRNA binding"/>
    <property type="evidence" value="ECO:0007669"/>
    <property type="project" value="TreeGrafter"/>
</dbReference>
<dbReference type="PANTHER" id="PTHR46173:SF1">
    <property type="entry name" value="CCA TRNA NUCLEOTIDYLTRANSFERASE 1, MITOCHONDRIAL"/>
    <property type="match status" value="1"/>
</dbReference>
<accession>A0A8S5QQX6</accession>
<organism evidence="10">
    <name type="scientific">Siphoviridae sp. ct4be24</name>
    <dbReference type="NCBI Taxonomy" id="2826289"/>
    <lineage>
        <taxon>Viruses</taxon>
        <taxon>Duplodnaviria</taxon>
        <taxon>Heunggongvirae</taxon>
        <taxon>Uroviricota</taxon>
        <taxon>Caudoviricetes</taxon>
    </lineage>
</organism>
<dbReference type="InterPro" id="IPR002646">
    <property type="entry name" value="PolA_pol_head_dom"/>
</dbReference>
<dbReference type="SUPFAM" id="SSF81891">
    <property type="entry name" value="Poly A polymerase C-terminal region-like"/>
    <property type="match status" value="1"/>
</dbReference>
<dbReference type="InterPro" id="IPR032810">
    <property type="entry name" value="CCA-adding_enz_C"/>
</dbReference>
<evidence type="ECO:0000256" key="4">
    <source>
        <dbReference type="ARBA" id="ARBA00022695"/>
    </source>
</evidence>
<evidence type="ECO:0000259" key="9">
    <source>
        <dbReference type="Pfam" id="PF13735"/>
    </source>
</evidence>
<evidence type="ECO:0000256" key="2">
    <source>
        <dbReference type="ARBA" id="ARBA00022679"/>
    </source>
</evidence>
<evidence type="ECO:0000256" key="7">
    <source>
        <dbReference type="ARBA" id="ARBA00022884"/>
    </source>
</evidence>
<evidence type="ECO:0000313" key="10">
    <source>
        <dbReference type="EMBL" id="DAE21614.1"/>
    </source>
</evidence>
<keyword evidence="4" id="KW-0548">Nucleotidyltransferase</keyword>
<proteinExistence type="predicted"/>
<keyword evidence="6" id="KW-0460">Magnesium</keyword>
<dbReference type="InterPro" id="IPR050264">
    <property type="entry name" value="Bact_CCA-adding_enz_type3_sf"/>
</dbReference>
<keyword evidence="5" id="KW-0479">Metal-binding</keyword>
<dbReference type="InterPro" id="IPR003607">
    <property type="entry name" value="HD/PDEase_dom"/>
</dbReference>
<feature type="domain" description="CCA-adding enzyme C-terminal" evidence="9">
    <location>
        <begin position="310"/>
        <end position="450"/>
    </location>
</feature>
<evidence type="ECO:0000256" key="5">
    <source>
        <dbReference type="ARBA" id="ARBA00022723"/>
    </source>
</evidence>
<evidence type="ECO:0000256" key="1">
    <source>
        <dbReference type="ARBA" id="ARBA00001946"/>
    </source>
</evidence>
<keyword evidence="3" id="KW-0819">tRNA processing</keyword>
<evidence type="ECO:0000259" key="8">
    <source>
        <dbReference type="Pfam" id="PF01743"/>
    </source>
</evidence>
<name>A0A8S5QQX6_9CAUD</name>
<sequence length="469" mass="54382">MKKLKIKIPSGANEIIHSLQNNGYEAFLVGGCVRDSILGRPIHDYDITTSATPDEMMEVFKDKRIIETGLQHGTITIVIDGEGYECTTYRIDGNYSDSRRPDSVIFTRSLKEDLKRRDFTINAMAYNDEVGLVDPFNGMEDIVHYKIRCVGRTEDRFSEDALRILRAIRFASQLSFVLEQNTDYILHKMYQNLENISVERINSEFCKIAASSNFCVQMVLYSDVLSLFIPEIKDMFDFPQNNPYHIYDVWNHTVHAVQAYECDCEEDLNPIDLITSLAVFFHDIGKPHCYQDGEDGIRHFKGHGRVSADTTDKIMKRLRFDNNTREKVVQLVYYHDATFEVGEKYIKRWLNKIGEEQFRRLLNVRRADIKAQAYTEQESRLQKIDNIEYILDEVLQKDECFSLKDLAVNGNDLIEIGYKPGKEIGNTLNCLLQLVIEGVYLNEKSELLKYVETTKEWMKLGENYNGQII</sequence>
<keyword evidence="7" id="KW-0694">RNA-binding</keyword>
<evidence type="ECO:0000256" key="3">
    <source>
        <dbReference type="ARBA" id="ARBA00022694"/>
    </source>
</evidence>